<feature type="region of interest" description="Disordered" evidence="1">
    <location>
        <begin position="217"/>
        <end position="240"/>
    </location>
</feature>
<protein>
    <submittedName>
        <fullName evidence="2">Uncharacterized protein</fullName>
    </submittedName>
</protein>
<name>A0ABM5ZJQ3_9PSED</name>
<sequence>MRLRSCLPRWRCWAWLMLCGVLAVAAARQLTRPLWGDSVIAMSISGTYEYMREHSTAPLVIWGHVGRRVWGGASRTDARLRFVDPQYGFETPPARFFTFTFEGHLVGDIRMSPQVEPLLIDDALKVVLDLQAQWCANGWRPVGTRSDPTMADTPEWRAYLRDSVVAGRSFWQAGDKYQAMLILGRFRDSRHPDQERYLITLELAEPWIPFDEIEDLYEEPHPFPPPQPKKGAIPCQPQPS</sequence>
<proteinExistence type="predicted"/>
<dbReference type="Proteomes" id="UP000075187">
    <property type="component" value="Chromosome"/>
</dbReference>
<reference evidence="2" key="1">
    <citation type="submission" date="2017-12" db="EMBL/GenBank/DDBJ databases">
        <title>Pseudomonas sp. MS586 complete sequence.</title>
        <authorList>
            <person name="Lu S."/>
            <person name="Deng P."/>
        </authorList>
    </citation>
    <scope>NUCLEOTIDE SEQUENCE</scope>
    <source>
        <strain evidence="2">MS586</strain>
    </source>
</reference>
<accession>A0ABM5ZJQ3</accession>
<organism evidence="2 3">
    <name type="scientific">Pseudomonas glycinae</name>
    <dbReference type="NCBI Taxonomy" id="1785145"/>
    <lineage>
        <taxon>Bacteria</taxon>
        <taxon>Pseudomonadati</taxon>
        <taxon>Pseudomonadota</taxon>
        <taxon>Gammaproteobacteria</taxon>
        <taxon>Pseudomonadales</taxon>
        <taxon>Pseudomonadaceae</taxon>
        <taxon>Pseudomonas</taxon>
    </lineage>
</organism>
<evidence type="ECO:0000313" key="3">
    <source>
        <dbReference type="Proteomes" id="UP000075187"/>
    </source>
</evidence>
<evidence type="ECO:0000256" key="1">
    <source>
        <dbReference type="SAM" id="MobiDB-lite"/>
    </source>
</evidence>
<keyword evidence="3" id="KW-1185">Reference proteome</keyword>
<dbReference type="EMBL" id="CP014205">
    <property type="protein sequence ID" value="AMQ82635.1"/>
    <property type="molecule type" value="Genomic_DNA"/>
</dbReference>
<evidence type="ECO:0000313" key="2">
    <source>
        <dbReference type="EMBL" id="AMQ82635.1"/>
    </source>
</evidence>
<gene>
    <name evidence="2" type="ORF">AWU82_04845</name>
</gene>